<keyword evidence="10" id="KW-1185">Reference proteome</keyword>
<keyword evidence="6" id="KW-0472">Membrane</keyword>
<dbReference type="STRING" id="43151.W5JP91"/>
<dbReference type="EMBL" id="ADMH02000760">
    <property type="protein sequence ID" value="ETN65138.1"/>
    <property type="molecule type" value="Genomic_DNA"/>
</dbReference>
<comment type="subcellular location">
    <subcellularLocation>
        <location evidence="1">Membrane</location>
        <topology evidence="1">Single-pass type II membrane protein</topology>
    </subcellularLocation>
</comment>
<keyword evidence="4" id="KW-0735">Signal-anchor</keyword>
<reference evidence="8 10" key="1">
    <citation type="journal article" date="2010" name="BMC Genomics">
        <title>Combination of measures distinguishes pre-miRNAs from other stem-loops in the genome of the newly sequenced Anopheles darlingi.</title>
        <authorList>
            <person name="Mendes N.D."/>
            <person name="Freitas A.T."/>
            <person name="Vasconcelos A.T."/>
            <person name="Sagot M.F."/>
        </authorList>
    </citation>
    <scope>NUCLEOTIDE SEQUENCE</scope>
</reference>
<dbReference type="GO" id="GO:0016263">
    <property type="term" value="F:glycoprotein-N-acetylgalactosamine 3-beta-galactosyltransferase activity"/>
    <property type="evidence" value="ECO:0007669"/>
    <property type="project" value="TreeGrafter"/>
</dbReference>
<evidence type="ECO:0000256" key="4">
    <source>
        <dbReference type="ARBA" id="ARBA00022968"/>
    </source>
</evidence>
<dbReference type="AlphaFoldDB" id="W5JP91"/>
<keyword evidence="5" id="KW-1133">Transmembrane helix</keyword>
<dbReference type="VEuPathDB" id="VectorBase:ADAR2_012370"/>
<reference evidence="8" key="3">
    <citation type="journal article" date="2013" name="Nucleic Acids Res.">
        <title>The genome of Anopheles darlingi, the main neotropical malaria vector.</title>
        <authorList>
            <person name="Marinotti O."/>
            <person name="Cerqueira G.C."/>
            <person name="de Almeida L.G."/>
            <person name="Ferro M.I."/>
            <person name="Loreto E.L."/>
            <person name="Zaha A."/>
            <person name="Teixeira S.M."/>
            <person name="Wespiser A.R."/>
            <person name="Almeida E Silva A."/>
            <person name="Schlindwein A.D."/>
            <person name="Pacheco A.C."/>
            <person name="Silva A.L."/>
            <person name="Graveley B.R."/>
            <person name="Walenz B.P."/>
            <person name="Lima Bde A."/>
            <person name="Ribeiro C.A."/>
            <person name="Nunes-Silva C.G."/>
            <person name="de Carvalho C.R."/>
            <person name="Soares C.M."/>
            <person name="de Menezes C.B."/>
            <person name="Matiolli C."/>
            <person name="Caffrey D."/>
            <person name="Araujo D.A."/>
            <person name="de Oliveira D.M."/>
            <person name="Golenbock D."/>
            <person name="Grisard E.C."/>
            <person name="Fantinatti-Garboggini F."/>
            <person name="de Carvalho F.M."/>
            <person name="Barcellos F.G."/>
            <person name="Prosdocimi F."/>
            <person name="May G."/>
            <person name="Azevedo Junior G.M."/>
            <person name="Guimaraes G.M."/>
            <person name="Goldman G.H."/>
            <person name="Padilha I.Q."/>
            <person name="Batista Jda S."/>
            <person name="Ferro J.A."/>
            <person name="Ribeiro J.M."/>
            <person name="Fietto J.L."/>
            <person name="Dabbas K.M."/>
            <person name="Cerdeira L."/>
            <person name="Agnez-Lima L.F."/>
            <person name="Brocchi M."/>
            <person name="de Carvalho M.O."/>
            <person name="Teixeira Mde M."/>
            <person name="Diniz Maia Mde M."/>
            <person name="Goldman M.H."/>
            <person name="Cruz Schneider M.P."/>
            <person name="Felipe M.S."/>
            <person name="Hungria M."/>
            <person name="Nicolas M.F."/>
            <person name="Pereira M."/>
            <person name="Montes M.A."/>
            <person name="Cantao M.E."/>
            <person name="Vincentz M."/>
            <person name="Rafael M.S."/>
            <person name="Silverman N."/>
            <person name="Stoco P.H."/>
            <person name="Souza R.C."/>
            <person name="Vicentini R."/>
            <person name="Gazzinelli R.T."/>
            <person name="Neves Rde O."/>
            <person name="Silva R."/>
            <person name="Astolfi-Filho S."/>
            <person name="Maciel T.E."/>
            <person name="Urmenyi T.P."/>
            <person name="Tadei W.P."/>
            <person name="Camargo E.P."/>
            <person name="de Vasconcelos A.T."/>
        </authorList>
    </citation>
    <scope>NUCLEOTIDE SEQUENCE</scope>
</reference>
<feature type="compositionally biased region" description="Basic and acidic residues" evidence="7">
    <location>
        <begin position="35"/>
        <end position="62"/>
    </location>
</feature>
<dbReference type="VEuPathDB" id="VectorBase:ADAR2_004403"/>
<dbReference type="PANTHER" id="PTHR23033">
    <property type="entry name" value="BETA1,3-GALACTOSYLTRANSFERASE"/>
    <property type="match status" value="1"/>
</dbReference>
<evidence type="ECO:0000256" key="3">
    <source>
        <dbReference type="ARBA" id="ARBA00022692"/>
    </source>
</evidence>
<comment type="similarity">
    <text evidence="2">Belongs to the glycosyltransferase 31 family. Beta3-Gal-T subfamily.</text>
</comment>
<name>W5JP91_ANODA</name>
<proteinExistence type="inferred from homology"/>
<evidence type="ECO:0000313" key="10">
    <source>
        <dbReference type="Proteomes" id="UP000000673"/>
    </source>
</evidence>
<dbReference type="GO" id="GO:0016020">
    <property type="term" value="C:membrane"/>
    <property type="evidence" value="ECO:0007669"/>
    <property type="project" value="UniProtKB-SubCell"/>
</dbReference>
<evidence type="ECO:0000313" key="8">
    <source>
        <dbReference type="EMBL" id="ETN65138.1"/>
    </source>
</evidence>
<dbReference type="VEuPathDB" id="VectorBase:ADAC003101"/>
<dbReference type="Proteomes" id="UP000000673">
    <property type="component" value="Unassembled WGS sequence"/>
</dbReference>
<protein>
    <submittedName>
        <fullName evidence="9">Glycoprotein-N-acetylgalactosamine 3-beta-galactosyltransferase 1</fullName>
    </submittedName>
</protein>
<gene>
    <name evidence="8" type="ORF">AND_003101</name>
</gene>
<organism evidence="8">
    <name type="scientific">Anopheles darlingi</name>
    <name type="common">Mosquito</name>
    <dbReference type="NCBI Taxonomy" id="43151"/>
    <lineage>
        <taxon>Eukaryota</taxon>
        <taxon>Metazoa</taxon>
        <taxon>Ecdysozoa</taxon>
        <taxon>Arthropoda</taxon>
        <taxon>Hexapoda</taxon>
        <taxon>Insecta</taxon>
        <taxon>Pterygota</taxon>
        <taxon>Neoptera</taxon>
        <taxon>Endopterygota</taxon>
        <taxon>Diptera</taxon>
        <taxon>Nematocera</taxon>
        <taxon>Culicoidea</taxon>
        <taxon>Culicidae</taxon>
        <taxon>Anophelinae</taxon>
        <taxon>Anopheles</taxon>
    </lineage>
</organism>
<keyword evidence="3" id="KW-0812">Transmembrane</keyword>
<dbReference type="HOGENOM" id="CLU_1200683_0_0_1"/>
<dbReference type="InterPro" id="IPR026050">
    <property type="entry name" value="C1GALT1/C1GALT1_chp1"/>
</dbReference>
<dbReference type="PANTHER" id="PTHR23033:SF14">
    <property type="entry name" value="GLYCOPROTEIN-N-ACETYLGALACTOSAMINE 3-BETA-GALACTOSYLTRANSFERASE 1-RELATED"/>
    <property type="match status" value="1"/>
</dbReference>
<evidence type="ECO:0000256" key="1">
    <source>
        <dbReference type="ARBA" id="ARBA00004606"/>
    </source>
</evidence>
<accession>W5JP91</accession>
<feature type="region of interest" description="Disordered" evidence="7">
    <location>
        <begin position="27"/>
        <end position="67"/>
    </location>
</feature>
<evidence type="ECO:0000256" key="5">
    <source>
        <dbReference type="ARBA" id="ARBA00022989"/>
    </source>
</evidence>
<dbReference type="eggNOG" id="KOG2246">
    <property type="taxonomic scope" value="Eukaryota"/>
</dbReference>
<evidence type="ECO:0000256" key="6">
    <source>
        <dbReference type="ARBA" id="ARBA00023136"/>
    </source>
</evidence>
<evidence type="ECO:0000256" key="7">
    <source>
        <dbReference type="SAM" id="MobiDB-lite"/>
    </source>
</evidence>
<evidence type="ECO:0000313" key="9">
    <source>
        <dbReference type="EnsemblMetazoa" id="ADAC003101-PA"/>
    </source>
</evidence>
<reference evidence="9" key="4">
    <citation type="submission" date="2015-06" db="UniProtKB">
        <authorList>
            <consortium name="EnsemblMetazoa"/>
        </authorList>
    </citation>
    <scope>IDENTIFICATION</scope>
</reference>
<evidence type="ECO:0000256" key="2">
    <source>
        <dbReference type="ARBA" id="ARBA00006462"/>
    </source>
</evidence>
<dbReference type="EnsemblMetazoa" id="ADAC003101-RA">
    <property type="protein sequence ID" value="ADAC003101-PA"/>
    <property type="gene ID" value="ADAC003101"/>
</dbReference>
<sequence>MFATFLTSSTVKVNPWLPEYYHHRDAPSVASDPHTGNELRDAFGPEKDVGKHASNEEVHAHENSSLSQQLQHRCELLTIAIGRDLNPWLPKCFHYRNAPPVASDPHTGNELRYAFGPEKDVGKHASNEEVHAHENSSLSQQLQREVRVLCWIMTNPTNHKQKALHVKRTWGNRCNKLVFMSSVADPLIDSVALPVGEGRNNLWAKTKEAFKYLYKNHLDDADWFMKADDDT</sequence>
<dbReference type="Gene3D" id="3.90.550.50">
    <property type="match status" value="1"/>
</dbReference>
<reference evidence="8" key="2">
    <citation type="submission" date="2010-05" db="EMBL/GenBank/DDBJ databases">
        <authorList>
            <person name="Almeida L.G."/>
            <person name="Nicolas M.F."/>
            <person name="Souza R.C."/>
            <person name="Vasconcelos A.T.R."/>
        </authorList>
    </citation>
    <scope>NUCLEOTIDE SEQUENCE</scope>
</reference>